<dbReference type="AlphaFoldDB" id="A0A182NYB2"/>
<reference evidence="3" key="1">
    <citation type="submission" date="2013-03" db="EMBL/GenBank/DDBJ databases">
        <title>The Genome Sequence of Anopheles dirus WRAIR2.</title>
        <authorList>
            <consortium name="The Broad Institute Genomics Platform"/>
            <person name="Neafsey D.E."/>
            <person name="Walton C."/>
            <person name="Walker B."/>
            <person name="Young S.K."/>
            <person name="Zeng Q."/>
            <person name="Gargeya S."/>
            <person name="Fitzgerald M."/>
            <person name="Haas B."/>
            <person name="Abouelleil A."/>
            <person name="Allen A.W."/>
            <person name="Alvarado L."/>
            <person name="Arachchi H.M."/>
            <person name="Berlin A.M."/>
            <person name="Chapman S.B."/>
            <person name="Gainer-Dewar J."/>
            <person name="Goldberg J."/>
            <person name="Griggs A."/>
            <person name="Gujja S."/>
            <person name="Hansen M."/>
            <person name="Howarth C."/>
            <person name="Imamovic A."/>
            <person name="Ireland A."/>
            <person name="Larimer J."/>
            <person name="McCowan C."/>
            <person name="Murphy C."/>
            <person name="Pearson M."/>
            <person name="Poon T.W."/>
            <person name="Priest M."/>
            <person name="Roberts A."/>
            <person name="Saif S."/>
            <person name="Shea T."/>
            <person name="Sisk P."/>
            <person name="Sykes S."/>
            <person name="Wortman J."/>
            <person name="Nusbaum C."/>
            <person name="Birren B."/>
        </authorList>
    </citation>
    <scope>NUCLEOTIDE SEQUENCE [LARGE SCALE GENOMIC DNA]</scope>
    <source>
        <strain evidence="3">WRAIR2</strain>
    </source>
</reference>
<keyword evidence="3" id="KW-1185">Reference proteome</keyword>
<sequence length="93" mass="9934">MFRCFPKVLGIIYLPFSTLSILLRVCLVYHLLFVVSQIVVLLEIAAKVSIPCCGRYCSALIACVCAVCGRFAPTCPAGSDSPASPDALRRPAG</sequence>
<reference evidence="2" key="2">
    <citation type="submission" date="2020-05" db="UniProtKB">
        <authorList>
            <consortium name="EnsemblMetazoa"/>
        </authorList>
    </citation>
    <scope>IDENTIFICATION</scope>
    <source>
        <strain evidence="2">WRAIR2</strain>
    </source>
</reference>
<dbReference type="EnsemblMetazoa" id="ADIR014812-RA">
    <property type="protein sequence ID" value="ADIR014812-PA"/>
    <property type="gene ID" value="ADIR014812"/>
</dbReference>
<feature type="transmembrane region" description="Helical" evidence="1">
    <location>
        <begin position="21"/>
        <end position="42"/>
    </location>
</feature>
<keyword evidence="1" id="KW-0472">Membrane</keyword>
<protein>
    <submittedName>
        <fullName evidence="2">Uncharacterized protein</fullName>
    </submittedName>
</protein>
<dbReference type="VEuPathDB" id="VectorBase:ADIR014812"/>
<dbReference type="EnsemblMetazoa" id="ADIR014812-RB">
    <property type="protein sequence ID" value="ADIR014812-PB"/>
    <property type="gene ID" value="ADIR014812"/>
</dbReference>
<evidence type="ECO:0000313" key="2">
    <source>
        <dbReference type="EnsemblMetazoa" id="ADIR014812-PA"/>
    </source>
</evidence>
<evidence type="ECO:0000313" key="3">
    <source>
        <dbReference type="Proteomes" id="UP000075884"/>
    </source>
</evidence>
<proteinExistence type="predicted"/>
<accession>A0A182NYB2</accession>
<keyword evidence="1" id="KW-1133">Transmembrane helix</keyword>
<keyword evidence="1" id="KW-0812">Transmembrane</keyword>
<dbReference type="Proteomes" id="UP000075884">
    <property type="component" value="Unassembled WGS sequence"/>
</dbReference>
<name>A0A182NYB2_9DIPT</name>
<evidence type="ECO:0000256" key="1">
    <source>
        <dbReference type="SAM" id="Phobius"/>
    </source>
</evidence>
<organism evidence="2 3">
    <name type="scientific">Anopheles dirus</name>
    <dbReference type="NCBI Taxonomy" id="7168"/>
    <lineage>
        <taxon>Eukaryota</taxon>
        <taxon>Metazoa</taxon>
        <taxon>Ecdysozoa</taxon>
        <taxon>Arthropoda</taxon>
        <taxon>Hexapoda</taxon>
        <taxon>Insecta</taxon>
        <taxon>Pterygota</taxon>
        <taxon>Neoptera</taxon>
        <taxon>Endopterygota</taxon>
        <taxon>Diptera</taxon>
        <taxon>Nematocera</taxon>
        <taxon>Culicoidea</taxon>
        <taxon>Culicidae</taxon>
        <taxon>Anophelinae</taxon>
        <taxon>Anopheles</taxon>
    </lineage>
</organism>